<evidence type="ECO:0000259" key="2">
    <source>
        <dbReference type="Pfam" id="PF07085"/>
    </source>
</evidence>
<reference evidence="3 4" key="1">
    <citation type="submission" date="2016-08" db="EMBL/GenBank/DDBJ databases">
        <title>Complete genome sequence of Flavobacterium johnsoniae strain GSE09, a volatile-producing biocontrol agent isolated from cucumber (Cucumis sativus).</title>
        <authorList>
            <person name="Jeong J.-J."/>
            <person name="Oh J.Y."/>
            <person name="Jim Y.J."/>
            <person name="Sang M.K."/>
            <person name="Kim K.D."/>
        </authorList>
    </citation>
    <scope>NUCLEOTIDE SEQUENCE [LARGE SCALE GENOMIC DNA]</scope>
    <source>
        <strain evidence="3 4">GSE09</strain>
    </source>
</reference>
<dbReference type="Gene3D" id="3.40.1390.20">
    <property type="entry name" value="HprK N-terminal domain-like"/>
    <property type="match status" value="1"/>
</dbReference>
<accession>A0AAC9D699</accession>
<dbReference type="InterPro" id="IPR028979">
    <property type="entry name" value="Ser_kin/Pase_Hpr-like_N_sf"/>
</dbReference>
<comment type="subunit">
    <text evidence="1">Homohexamer.</text>
</comment>
<keyword evidence="3" id="KW-0808">Transferase</keyword>
<dbReference type="PANTHER" id="PTHR43356:SF3">
    <property type="entry name" value="PHOSPHATE ACETYLTRANSFERASE"/>
    <property type="match status" value="1"/>
</dbReference>
<feature type="domain" description="DRTGG" evidence="2">
    <location>
        <begin position="108"/>
        <end position="160"/>
    </location>
</feature>
<dbReference type="EC" id="2.3.1.8" evidence="3"/>
<keyword evidence="3" id="KW-0012">Acyltransferase</keyword>
<gene>
    <name evidence="3" type="primary">pta_3</name>
    <name evidence="3" type="ORF">BB050_04358</name>
</gene>
<dbReference type="GeneID" id="301552862"/>
<sequence length="167" mass="18254">MVEGTSFTGEGTSIELDLNVLIAKNLGIPTIIVGSGVGKTLEELLDSLYLVYDSFKIKEVEVLSVFANKVQPENIELVTSSLQKSLPSNVLINTIPIISSLNNPTMQEIVNELNAKVLFGENYLNNEIGHYSVGAMQLHNYLVHLHDNALVITPGDRSDYFGSFTGK</sequence>
<organism evidence="3 4">
    <name type="scientific">Flavobacterium anhuiense</name>
    <dbReference type="NCBI Taxonomy" id="459526"/>
    <lineage>
        <taxon>Bacteria</taxon>
        <taxon>Pseudomonadati</taxon>
        <taxon>Bacteroidota</taxon>
        <taxon>Flavobacteriia</taxon>
        <taxon>Flavobacteriales</taxon>
        <taxon>Flavobacteriaceae</taxon>
        <taxon>Flavobacterium</taxon>
    </lineage>
</organism>
<dbReference type="InterPro" id="IPR050500">
    <property type="entry name" value="Phos_Acetyltrans/Butyryltrans"/>
</dbReference>
<dbReference type="GO" id="GO:0008959">
    <property type="term" value="F:phosphate acetyltransferase activity"/>
    <property type="evidence" value="ECO:0007669"/>
    <property type="project" value="UniProtKB-EC"/>
</dbReference>
<dbReference type="AlphaFoldDB" id="A0AAC9D699"/>
<dbReference type="InterPro" id="IPR010766">
    <property type="entry name" value="DRTGG"/>
</dbReference>
<dbReference type="SUPFAM" id="SSF75138">
    <property type="entry name" value="HprK N-terminal domain-like"/>
    <property type="match status" value="1"/>
</dbReference>
<dbReference type="KEGG" id="fjg:BB050_04358"/>
<evidence type="ECO:0000313" key="4">
    <source>
        <dbReference type="Proteomes" id="UP000093276"/>
    </source>
</evidence>
<evidence type="ECO:0000313" key="3">
    <source>
        <dbReference type="EMBL" id="AOC97436.1"/>
    </source>
</evidence>
<dbReference type="Pfam" id="PF13500">
    <property type="entry name" value="AAA_26"/>
    <property type="match status" value="1"/>
</dbReference>
<proteinExistence type="predicted"/>
<dbReference type="Proteomes" id="UP000093276">
    <property type="component" value="Chromosome"/>
</dbReference>
<name>A0AAC9D699_9FLAO</name>
<protein>
    <submittedName>
        <fullName evidence="3">Phosphate acetyltransferase</fullName>
        <ecNumber evidence="3">2.3.1.8</ecNumber>
    </submittedName>
</protein>
<dbReference type="EMBL" id="CP016907">
    <property type="protein sequence ID" value="AOC97436.1"/>
    <property type="molecule type" value="Genomic_DNA"/>
</dbReference>
<dbReference type="PANTHER" id="PTHR43356">
    <property type="entry name" value="PHOSPHATE ACETYLTRANSFERASE"/>
    <property type="match status" value="1"/>
</dbReference>
<dbReference type="Pfam" id="PF07085">
    <property type="entry name" value="DRTGG"/>
    <property type="match status" value="1"/>
</dbReference>
<evidence type="ECO:0000256" key="1">
    <source>
        <dbReference type="ARBA" id="ARBA00011643"/>
    </source>
</evidence>
<dbReference type="RefSeq" id="WP_066035066.1">
    <property type="nucleotide sequence ID" value="NZ_CP016907.1"/>
</dbReference>